<accession>A0ACB9YLC8</accession>
<evidence type="ECO:0000313" key="2">
    <source>
        <dbReference type="Proteomes" id="UP001497700"/>
    </source>
</evidence>
<organism evidence="1 2">
    <name type="scientific">Hypoxylon rubiginosum</name>
    <dbReference type="NCBI Taxonomy" id="110542"/>
    <lineage>
        <taxon>Eukaryota</taxon>
        <taxon>Fungi</taxon>
        <taxon>Dikarya</taxon>
        <taxon>Ascomycota</taxon>
        <taxon>Pezizomycotina</taxon>
        <taxon>Sordariomycetes</taxon>
        <taxon>Xylariomycetidae</taxon>
        <taxon>Xylariales</taxon>
        <taxon>Hypoxylaceae</taxon>
        <taxon>Hypoxylon</taxon>
    </lineage>
</organism>
<evidence type="ECO:0000313" key="1">
    <source>
        <dbReference type="EMBL" id="KAI4860212.1"/>
    </source>
</evidence>
<gene>
    <name evidence="1" type="ORF">F4820DRAFT_465937</name>
</gene>
<dbReference type="Proteomes" id="UP001497700">
    <property type="component" value="Unassembled WGS sequence"/>
</dbReference>
<proteinExistence type="predicted"/>
<sequence length="842" mass="96059">MPHILDEYLTGEASFSVEVPRIIRYQQLRYLEFPIRADNHPQFTPLDLCQRCQAWSQIDIHSIICRGTVTQTFTTSRENTNIEQLRGNSQCALCAAILDAYYECSQVLPSLRSWPPQRIAIEIAGPFYIDQDYQDGRELSRQPDISDPDYIVVRTFLRLQVRYLPRENLEEHSSEQRPAEQKSQVATVTNGDHEPQPCTITPQFKMKYSNEEKPALCGIEGWETPYFDVEVLRNWLKHCDDVHGTQCVAKTGENANSYLLASLPEGFRVIDTQEMSVIEPIDSVRYVALSYMWSCDPDSNLQLEKSNVDTFQAPGSLKKTAIPGIIADSIALCRDLGERYLWVDRLCIIQDDEIVKPNQINAMDIIYSLATFTIIAALNTRNGVGLPGVSSRPRHPRASIRSQPHNPDVEGQGINLGEVITTAVGNSLWNKRGWTFQERLLSKRRLFITESQVLFECCEGQATESLTWTLSTACESPGRVGFLAEQCDSEEASPMTGISETSESQRATAVPGFYKRHDHFYEDSFGLKETASIQDYCKWVEDYSSRQLSFGTDILNAFAGVGSSLGVAWNSKFLYGLPESTSTASRGGDIPSWSWASSLTAINYGWHSSFYDDDLIQIASLVYFHYQDPIQGLRKLEVKERWIQDEITIEELAKREELPPLKRKHVPGEWRTNKDWRECPQNPWETFKRPALSPDACSIAAMIPGSLVFNTTVASLEIDHLHYTDKGSPKEYDVFNALLRNRQGEGVGTLNQMEFRWVEVRRSVEGNRKLFDFIALSGELEKWNLRKHLSRDDRWDDMWLLDIMLVERLPCKPFVARRVAIGTVKLCKWKDCEPMWETVVLC</sequence>
<name>A0ACB9YLC8_9PEZI</name>
<comment type="caution">
    <text evidence="1">The sequence shown here is derived from an EMBL/GenBank/DDBJ whole genome shotgun (WGS) entry which is preliminary data.</text>
</comment>
<keyword evidence="2" id="KW-1185">Reference proteome</keyword>
<protein>
    <submittedName>
        <fullName evidence="1">HET-domain-containing protein</fullName>
    </submittedName>
</protein>
<dbReference type="EMBL" id="MU393595">
    <property type="protein sequence ID" value="KAI4860212.1"/>
    <property type="molecule type" value="Genomic_DNA"/>
</dbReference>
<reference evidence="1 2" key="1">
    <citation type="journal article" date="2022" name="New Phytol.">
        <title>Ecological generalism drives hyperdiversity of secondary metabolite gene clusters in xylarialean endophytes.</title>
        <authorList>
            <person name="Franco M.E.E."/>
            <person name="Wisecaver J.H."/>
            <person name="Arnold A.E."/>
            <person name="Ju Y.M."/>
            <person name="Slot J.C."/>
            <person name="Ahrendt S."/>
            <person name="Moore L.P."/>
            <person name="Eastman K.E."/>
            <person name="Scott K."/>
            <person name="Konkel Z."/>
            <person name="Mondo S.J."/>
            <person name="Kuo A."/>
            <person name="Hayes R.D."/>
            <person name="Haridas S."/>
            <person name="Andreopoulos B."/>
            <person name="Riley R."/>
            <person name="LaButti K."/>
            <person name="Pangilinan J."/>
            <person name="Lipzen A."/>
            <person name="Amirebrahimi M."/>
            <person name="Yan J."/>
            <person name="Adam C."/>
            <person name="Keymanesh K."/>
            <person name="Ng V."/>
            <person name="Louie K."/>
            <person name="Northen T."/>
            <person name="Drula E."/>
            <person name="Henrissat B."/>
            <person name="Hsieh H.M."/>
            <person name="Youens-Clark K."/>
            <person name="Lutzoni F."/>
            <person name="Miadlikowska J."/>
            <person name="Eastwood D.C."/>
            <person name="Hamelin R.C."/>
            <person name="Grigoriev I.V."/>
            <person name="U'Ren J.M."/>
        </authorList>
    </citation>
    <scope>NUCLEOTIDE SEQUENCE [LARGE SCALE GENOMIC DNA]</scope>
    <source>
        <strain evidence="1 2">CBS 119005</strain>
    </source>
</reference>